<dbReference type="PANTHER" id="PTHR11122">
    <property type="entry name" value="APOSPORY-ASSOCIATED PROTEIN C-RELATED"/>
    <property type="match status" value="1"/>
</dbReference>
<evidence type="ECO:0000313" key="7">
    <source>
        <dbReference type="Proteomes" id="UP000510822"/>
    </source>
</evidence>
<evidence type="ECO:0000256" key="1">
    <source>
        <dbReference type="ARBA" id="ARBA00001096"/>
    </source>
</evidence>
<accession>A0A7D5V802</accession>
<organism evidence="6 7">
    <name type="scientific">Chitinibacter fontanus</name>
    <dbReference type="NCBI Taxonomy" id="1737446"/>
    <lineage>
        <taxon>Bacteria</taxon>
        <taxon>Pseudomonadati</taxon>
        <taxon>Pseudomonadota</taxon>
        <taxon>Betaproteobacteria</taxon>
        <taxon>Neisseriales</taxon>
        <taxon>Chitinibacteraceae</taxon>
        <taxon>Chitinibacter</taxon>
    </lineage>
</organism>
<evidence type="ECO:0000256" key="4">
    <source>
        <dbReference type="PIRNR" id="PIRNR016020"/>
    </source>
</evidence>
<evidence type="ECO:0000256" key="3">
    <source>
        <dbReference type="ARBA" id="ARBA00023235"/>
    </source>
</evidence>
<dbReference type="InterPro" id="IPR011013">
    <property type="entry name" value="Gal_mutarotase_sf_dom"/>
</dbReference>
<dbReference type="GO" id="GO:0005737">
    <property type="term" value="C:cytoplasm"/>
    <property type="evidence" value="ECO:0007669"/>
    <property type="project" value="TreeGrafter"/>
</dbReference>
<evidence type="ECO:0000313" key="6">
    <source>
        <dbReference type="EMBL" id="QLI80395.1"/>
    </source>
</evidence>
<dbReference type="InterPro" id="IPR014718">
    <property type="entry name" value="GH-type_carb-bd"/>
</dbReference>
<dbReference type="KEGG" id="cfon:HZU75_01930"/>
<reference evidence="6 7" key="1">
    <citation type="journal article" date="2016" name="Int. J. Syst. Evol. Microbiol.">
        <title>Chitinibacter fontanus sp. nov., isolated from a spring.</title>
        <authorList>
            <person name="Sheu S.Y."/>
            <person name="Li Y.S."/>
            <person name="Young C.C."/>
            <person name="Chen W.M."/>
        </authorList>
    </citation>
    <scope>NUCLEOTIDE SEQUENCE [LARGE SCALE GENOMIC DNA]</scope>
    <source>
        <strain evidence="6 7">STM-7</strain>
    </source>
</reference>
<dbReference type="Gene3D" id="2.70.98.10">
    <property type="match status" value="1"/>
</dbReference>
<dbReference type="GO" id="GO:0047938">
    <property type="term" value="F:glucose-6-phosphate 1-epimerase activity"/>
    <property type="evidence" value="ECO:0007669"/>
    <property type="project" value="UniProtKB-UniRule"/>
</dbReference>
<dbReference type="EC" id="5.1.3.15" evidence="4"/>
<evidence type="ECO:0000256" key="2">
    <source>
        <dbReference type="ARBA" id="ARBA00005866"/>
    </source>
</evidence>
<proteinExistence type="inferred from homology"/>
<dbReference type="RefSeq" id="WP_180307537.1">
    <property type="nucleotide sequence ID" value="NZ_CP058952.1"/>
</dbReference>
<gene>
    <name evidence="6" type="ORF">HZU75_01930</name>
</gene>
<keyword evidence="3 4" id="KW-0413">Isomerase</keyword>
<protein>
    <recommendedName>
        <fullName evidence="4">Putative glucose-6-phosphate 1-epimerase</fullName>
        <ecNumber evidence="4">5.1.3.15</ecNumber>
    </recommendedName>
</protein>
<dbReference type="EMBL" id="CP058952">
    <property type="protein sequence ID" value="QLI80395.1"/>
    <property type="molecule type" value="Genomic_DNA"/>
</dbReference>
<dbReference type="SUPFAM" id="SSF74650">
    <property type="entry name" value="Galactose mutarotase-like"/>
    <property type="match status" value="1"/>
</dbReference>
<dbReference type="PANTHER" id="PTHR11122:SF13">
    <property type="entry name" value="GLUCOSE-6-PHOSPHATE 1-EPIMERASE"/>
    <property type="match status" value="1"/>
</dbReference>
<dbReference type="CDD" id="cd09020">
    <property type="entry name" value="D-hex-6-P-epi_like"/>
    <property type="match status" value="1"/>
</dbReference>
<keyword evidence="7" id="KW-1185">Reference proteome</keyword>
<evidence type="ECO:0000256" key="5">
    <source>
        <dbReference type="PIRSR" id="PIRSR016020-1"/>
    </source>
</evidence>
<dbReference type="PIRSF" id="PIRSF016020">
    <property type="entry name" value="PHexose_mutarotase"/>
    <property type="match status" value="1"/>
</dbReference>
<dbReference type="AlphaFoldDB" id="A0A7D5V802"/>
<dbReference type="GO" id="GO:0030246">
    <property type="term" value="F:carbohydrate binding"/>
    <property type="evidence" value="ECO:0007669"/>
    <property type="project" value="UniProtKB-UniRule"/>
</dbReference>
<feature type="active site" evidence="5">
    <location>
        <position position="174"/>
    </location>
</feature>
<dbReference type="Proteomes" id="UP000510822">
    <property type="component" value="Chromosome"/>
</dbReference>
<dbReference type="GO" id="GO:0005975">
    <property type="term" value="P:carbohydrate metabolic process"/>
    <property type="evidence" value="ECO:0007669"/>
    <property type="project" value="InterPro"/>
</dbReference>
<comment type="similarity">
    <text evidence="2 4">Belongs to the glucose-6-phosphate 1-epimerase family.</text>
</comment>
<dbReference type="InterPro" id="IPR025532">
    <property type="entry name" value="G6P_1-epimerase"/>
</dbReference>
<feature type="active site" evidence="5">
    <location>
        <position position="272"/>
    </location>
</feature>
<dbReference type="Pfam" id="PF01263">
    <property type="entry name" value="Aldose_epim"/>
    <property type="match status" value="1"/>
</dbReference>
<sequence length="299" mass="32605">MSMVDYSAILAGTSGVRVVSSTECFSHAGAGLPVVVVENKLGSAIFALQGCHLLSFVPAAGEEILWLSPLAMFEPGKAVRGGIPMCLPWFGGHPAGLQSHGFARTSDWTLEQVSQQADGSTLLTVSLSSDAETLAMWPHEFRFEMQIEVGRELKLTLNVDNLSDTPAPFTYAYHTYFAVADYTQSPIYGLEELTYIDTLGEVTRRHQSGTLQLTGSTDRVYLDVPQVQTIVDGARKINISSTAKSSIVWNPGEHADNMADVGQYRQNFVCVERGDVFDNAITIAARSRFSAEMVLSEER</sequence>
<dbReference type="InterPro" id="IPR008183">
    <property type="entry name" value="Aldose_1/G6P_1-epimerase"/>
</dbReference>
<name>A0A7D5V802_9NEIS</name>
<comment type="catalytic activity">
    <reaction evidence="1">
        <text>alpha-D-glucose 6-phosphate = beta-D-glucose 6-phosphate</text>
        <dbReference type="Rhea" id="RHEA:16249"/>
        <dbReference type="ChEBI" id="CHEBI:58225"/>
        <dbReference type="ChEBI" id="CHEBI:58247"/>
        <dbReference type="EC" id="5.1.3.15"/>
    </reaction>
</comment>